<dbReference type="SUPFAM" id="SSF103025">
    <property type="entry name" value="Folate-binding domain"/>
    <property type="match status" value="1"/>
</dbReference>
<dbReference type="STRING" id="1224164.B843_10835"/>
<dbReference type="GO" id="GO:0016226">
    <property type="term" value="P:iron-sulfur cluster assembly"/>
    <property type="evidence" value="ECO:0007669"/>
    <property type="project" value="TreeGrafter"/>
</dbReference>
<dbReference type="Pfam" id="PF01571">
    <property type="entry name" value="GCV_T"/>
    <property type="match status" value="1"/>
</dbReference>
<evidence type="ECO:0000256" key="2">
    <source>
        <dbReference type="SAM" id="MobiDB-lite"/>
    </source>
</evidence>
<protein>
    <recommendedName>
        <fullName evidence="3">GCVT N-terminal domain-containing protein</fullName>
    </recommendedName>
</protein>
<keyword evidence="5" id="KW-1185">Reference proteome</keyword>
<feature type="region of interest" description="Disordered" evidence="2">
    <location>
        <begin position="341"/>
        <end position="360"/>
    </location>
</feature>
<gene>
    <name evidence="4" type="ORF">B843_10835</name>
</gene>
<dbReference type="PANTHER" id="PTHR22602">
    <property type="entry name" value="TRANSFERASE CAF17, MITOCHONDRIAL-RELATED"/>
    <property type="match status" value="1"/>
</dbReference>
<feature type="domain" description="GCVT N-terminal" evidence="3">
    <location>
        <begin position="41"/>
        <end position="164"/>
    </location>
</feature>
<keyword evidence="1" id="KW-0809">Transit peptide</keyword>
<dbReference type="Proteomes" id="UP000019222">
    <property type="component" value="Chromosome"/>
</dbReference>
<dbReference type="KEGG" id="cvt:B843_10835"/>
<evidence type="ECO:0000259" key="3">
    <source>
        <dbReference type="Pfam" id="PF01571"/>
    </source>
</evidence>
<dbReference type="EMBL" id="CP004353">
    <property type="protein sequence ID" value="AHI23547.1"/>
    <property type="molecule type" value="Genomic_DNA"/>
</dbReference>
<dbReference type="AlphaFoldDB" id="W5Y2V5"/>
<dbReference type="InterPro" id="IPR017703">
    <property type="entry name" value="YgfZ/GCV_T_CS"/>
</dbReference>
<dbReference type="eggNOG" id="COG0354">
    <property type="taxonomic scope" value="Bacteria"/>
</dbReference>
<dbReference type="PATRIC" id="fig|1224164.3.peg.2181"/>
<dbReference type="InterPro" id="IPR027266">
    <property type="entry name" value="TrmE/GcvT-like"/>
</dbReference>
<accession>W5Y2V5</accession>
<evidence type="ECO:0000313" key="4">
    <source>
        <dbReference type="EMBL" id="AHI23547.1"/>
    </source>
</evidence>
<dbReference type="InterPro" id="IPR006222">
    <property type="entry name" value="GCVT_N"/>
</dbReference>
<evidence type="ECO:0000313" key="5">
    <source>
        <dbReference type="Proteomes" id="UP000019222"/>
    </source>
</evidence>
<reference evidence="4 5" key="1">
    <citation type="submission" date="2013-02" db="EMBL/GenBank/DDBJ databases">
        <title>The complete genome sequence of Corynebacterium vitaeruminis DSM 20294.</title>
        <authorList>
            <person name="Ruckert C."/>
            <person name="Albersmeier A."/>
            <person name="Kalinowski J."/>
        </authorList>
    </citation>
    <scope>NUCLEOTIDE SEQUENCE [LARGE SCALE GENOMIC DNA]</scope>
    <source>
        <strain evidence="5">ATCC 10234</strain>
    </source>
</reference>
<dbReference type="Gene3D" id="3.30.1360.120">
    <property type="entry name" value="Probable tRNA modification gtpase trme, domain 1"/>
    <property type="match status" value="1"/>
</dbReference>
<sequence length="360" mass="38578">MEEAAYSSPLMCLPGACGIQAESAHPAWRGVAWHYGDPLVEQRFFESGAGLVDRSQRRFIEVTGPEAAAFLNNLLSQKLDDAADGFSAQALDLDVQGHVLHQTSVTRKGEAFYLDTTPDRVVSLLEYLRKMIFWSKVEVDYSDLALLSLVGPEREQVAGSVAGDERVVFSRGVERGLARIDLAVRRADLLEVAQALVAAGAHPVGLMGYTAERVKALEPEASIDLDEKSIPHEAPFFIPEAVHLHKGCYRGQETVARVDNLGRSPRVLVLAHLDGSSPELPAAGAAITAGPAGRAIGRLGTVVQDHELGPIALALVKRSALAADGLCSGDTAIAIDRDTIPQEEGERPGRAAINRLRSQS</sequence>
<dbReference type="PANTHER" id="PTHR22602:SF0">
    <property type="entry name" value="TRANSFERASE CAF17, MITOCHONDRIAL-RELATED"/>
    <property type="match status" value="1"/>
</dbReference>
<dbReference type="HOGENOM" id="CLU_007884_6_0_11"/>
<evidence type="ECO:0000256" key="1">
    <source>
        <dbReference type="ARBA" id="ARBA00022946"/>
    </source>
</evidence>
<organism evidence="4 5">
    <name type="scientific">Corynebacterium vitaeruminis DSM 20294</name>
    <dbReference type="NCBI Taxonomy" id="1224164"/>
    <lineage>
        <taxon>Bacteria</taxon>
        <taxon>Bacillati</taxon>
        <taxon>Actinomycetota</taxon>
        <taxon>Actinomycetes</taxon>
        <taxon>Mycobacteriales</taxon>
        <taxon>Corynebacteriaceae</taxon>
        <taxon>Corynebacterium</taxon>
    </lineage>
</organism>
<dbReference type="InterPro" id="IPR045179">
    <property type="entry name" value="YgfZ/GcvT"/>
</dbReference>
<proteinExistence type="predicted"/>
<dbReference type="NCBIfam" id="TIGR03317">
    <property type="entry name" value="ygfZ_signature"/>
    <property type="match status" value="1"/>
</dbReference>
<name>W5Y2V5_9CORY</name>